<dbReference type="GO" id="GO:0008270">
    <property type="term" value="F:zinc ion binding"/>
    <property type="evidence" value="ECO:0007669"/>
    <property type="project" value="UniProtKB-KW"/>
</dbReference>
<keyword evidence="9" id="KW-0804">Transcription</keyword>
<dbReference type="SMART" id="SM00355">
    <property type="entry name" value="ZnF_C2H2"/>
    <property type="match status" value="6"/>
</dbReference>
<evidence type="ECO:0000256" key="5">
    <source>
        <dbReference type="ARBA" id="ARBA00022771"/>
    </source>
</evidence>
<comment type="function">
    <text evidence="1">May be involved in transcriptional regulation.</text>
</comment>
<evidence type="ECO:0000256" key="9">
    <source>
        <dbReference type="ARBA" id="ARBA00023163"/>
    </source>
</evidence>
<evidence type="ECO:0000256" key="7">
    <source>
        <dbReference type="ARBA" id="ARBA00023015"/>
    </source>
</evidence>
<dbReference type="InterPro" id="IPR013087">
    <property type="entry name" value="Znf_C2H2_type"/>
</dbReference>
<dbReference type="InterPro" id="IPR036236">
    <property type="entry name" value="Znf_C2H2_sf"/>
</dbReference>
<keyword evidence="4" id="KW-0677">Repeat</keyword>
<evidence type="ECO:0000256" key="11">
    <source>
        <dbReference type="PROSITE-ProRule" id="PRU00042"/>
    </source>
</evidence>
<dbReference type="GO" id="GO:0000978">
    <property type="term" value="F:RNA polymerase II cis-regulatory region sequence-specific DNA binding"/>
    <property type="evidence" value="ECO:0007669"/>
    <property type="project" value="TreeGrafter"/>
</dbReference>
<evidence type="ECO:0000256" key="8">
    <source>
        <dbReference type="ARBA" id="ARBA00023125"/>
    </source>
</evidence>
<keyword evidence="5 11" id="KW-0863">Zinc-finger</keyword>
<keyword evidence="7" id="KW-0805">Transcription regulation</keyword>
<reference evidence="13" key="1">
    <citation type="submission" date="2020-04" db="EMBL/GenBank/DDBJ databases">
        <authorList>
            <person name="Neveu A P."/>
        </authorList>
    </citation>
    <scope>NUCLEOTIDE SEQUENCE</scope>
    <source>
        <tissue evidence="13">Whole embryo</tissue>
    </source>
</reference>
<sequence>MKLRSSLQRNQSLFIDKKLKETSTLSKKSLKCSPNKMQKGKQPRTACDISTKAIAGKEKKKKVTPRKRIYKPSNCPTCNKQFSTTGHMRRHQHAVHEKLKPYRCYICEGTFNQLWTLNQHLVLHSDKKPYKCQICDKVFAHAANLYQHRVVHTGEKPYPCKLCGKSFSQPGGRTLHMKIHTGEKPFRCSVCEKSFNREQNRDQHLLTHRQTKPFGCPVCGKKFTCEKYCKAHMKYHKRDSEIKKTDNTRNSSFETTKTEVDC</sequence>
<gene>
    <name evidence="13" type="primary">Zfp532</name>
</gene>
<evidence type="ECO:0000256" key="2">
    <source>
        <dbReference type="ARBA" id="ARBA00004123"/>
    </source>
</evidence>
<feature type="domain" description="C2H2-type" evidence="12">
    <location>
        <begin position="102"/>
        <end position="129"/>
    </location>
</feature>
<dbReference type="Gene3D" id="3.30.160.60">
    <property type="entry name" value="Classic Zinc Finger"/>
    <property type="match status" value="6"/>
</dbReference>
<feature type="domain" description="C2H2-type" evidence="12">
    <location>
        <begin position="214"/>
        <end position="241"/>
    </location>
</feature>
<dbReference type="GO" id="GO:0000981">
    <property type="term" value="F:DNA-binding transcription factor activity, RNA polymerase II-specific"/>
    <property type="evidence" value="ECO:0007669"/>
    <property type="project" value="TreeGrafter"/>
</dbReference>
<dbReference type="PROSITE" id="PS00028">
    <property type="entry name" value="ZINC_FINGER_C2H2_1"/>
    <property type="match status" value="6"/>
</dbReference>
<dbReference type="PANTHER" id="PTHR23235">
    <property type="entry name" value="KRUEPPEL-LIKE TRANSCRIPTION FACTOR"/>
    <property type="match status" value="1"/>
</dbReference>
<dbReference type="FunFam" id="3.30.160.60:FF:000744">
    <property type="entry name" value="zinc finger E-box-binding homeobox 1"/>
    <property type="match status" value="1"/>
</dbReference>
<keyword evidence="8" id="KW-0238">DNA-binding</keyword>
<evidence type="ECO:0000256" key="6">
    <source>
        <dbReference type="ARBA" id="ARBA00022833"/>
    </source>
</evidence>
<dbReference type="PROSITE" id="PS50157">
    <property type="entry name" value="ZINC_FINGER_C2H2_2"/>
    <property type="match status" value="6"/>
</dbReference>
<dbReference type="SUPFAM" id="SSF57667">
    <property type="entry name" value="beta-beta-alpha zinc fingers"/>
    <property type="match status" value="4"/>
</dbReference>
<evidence type="ECO:0000313" key="13">
    <source>
        <dbReference type="EMBL" id="CAB3267931.1"/>
    </source>
</evidence>
<evidence type="ECO:0000256" key="1">
    <source>
        <dbReference type="ARBA" id="ARBA00003767"/>
    </source>
</evidence>
<feature type="domain" description="C2H2-type" evidence="12">
    <location>
        <begin position="130"/>
        <end position="157"/>
    </location>
</feature>
<dbReference type="Pfam" id="PF12874">
    <property type="entry name" value="zf-met"/>
    <property type="match status" value="2"/>
</dbReference>
<accession>A0A6F9DXN7</accession>
<dbReference type="PANTHER" id="PTHR23235:SF178">
    <property type="entry name" value="C2H2-TYPE DOMAIN-CONTAINING PROTEIN-RELATED"/>
    <property type="match status" value="1"/>
</dbReference>
<feature type="domain" description="C2H2-type" evidence="12">
    <location>
        <begin position="186"/>
        <end position="213"/>
    </location>
</feature>
<evidence type="ECO:0000256" key="10">
    <source>
        <dbReference type="ARBA" id="ARBA00023242"/>
    </source>
</evidence>
<dbReference type="GO" id="GO:0005634">
    <property type="term" value="C:nucleus"/>
    <property type="evidence" value="ECO:0007669"/>
    <property type="project" value="UniProtKB-SubCell"/>
</dbReference>
<name>A0A6F9DXN7_9ASCI</name>
<proteinExistence type="evidence at transcript level"/>
<protein>
    <submittedName>
        <fullName evidence="13">ZF(C2H2)-13 zinc finger protein</fullName>
    </submittedName>
</protein>
<keyword evidence="6" id="KW-0862">Zinc</keyword>
<feature type="domain" description="C2H2-type" evidence="12">
    <location>
        <begin position="73"/>
        <end position="101"/>
    </location>
</feature>
<feature type="domain" description="C2H2-type" evidence="12">
    <location>
        <begin position="158"/>
        <end position="185"/>
    </location>
</feature>
<dbReference type="FunFam" id="3.30.160.60:FF:000097">
    <property type="entry name" value="Zinc finger protein"/>
    <property type="match status" value="1"/>
</dbReference>
<organism evidence="13">
    <name type="scientific">Phallusia mammillata</name>
    <dbReference type="NCBI Taxonomy" id="59560"/>
    <lineage>
        <taxon>Eukaryota</taxon>
        <taxon>Metazoa</taxon>
        <taxon>Chordata</taxon>
        <taxon>Tunicata</taxon>
        <taxon>Ascidiacea</taxon>
        <taxon>Phlebobranchia</taxon>
        <taxon>Ascidiidae</taxon>
        <taxon>Phallusia</taxon>
    </lineage>
</organism>
<evidence type="ECO:0000256" key="4">
    <source>
        <dbReference type="ARBA" id="ARBA00022737"/>
    </source>
</evidence>
<dbReference type="Pfam" id="PF00096">
    <property type="entry name" value="zf-C2H2"/>
    <property type="match status" value="3"/>
</dbReference>
<evidence type="ECO:0000256" key="3">
    <source>
        <dbReference type="ARBA" id="ARBA00022723"/>
    </source>
</evidence>
<keyword evidence="10" id="KW-0539">Nucleus</keyword>
<dbReference type="FunFam" id="3.30.160.60:FF:000912">
    <property type="entry name" value="Zinc finger protein 660"/>
    <property type="match status" value="1"/>
</dbReference>
<keyword evidence="3" id="KW-0479">Metal-binding</keyword>
<dbReference type="AlphaFoldDB" id="A0A6F9DXN7"/>
<dbReference type="EMBL" id="LR792069">
    <property type="protein sequence ID" value="CAB3267931.1"/>
    <property type="molecule type" value="mRNA"/>
</dbReference>
<comment type="subcellular location">
    <subcellularLocation>
        <location evidence="2">Nucleus</location>
    </subcellularLocation>
</comment>
<evidence type="ECO:0000259" key="12">
    <source>
        <dbReference type="PROSITE" id="PS50157"/>
    </source>
</evidence>